<comment type="caution">
    <text evidence="1">The sequence shown here is derived from an EMBL/GenBank/DDBJ whole genome shotgun (WGS) entry which is preliminary data.</text>
</comment>
<keyword evidence="1" id="KW-0238">DNA-binding</keyword>
<evidence type="ECO:0000313" key="2">
    <source>
        <dbReference type="Proteomes" id="UP001597302"/>
    </source>
</evidence>
<evidence type="ECO:0000313" key="1">
    <source>
        <dbReference type="EMBL" id="MFD1481456.1"/>
    </source>
</evidence>
<reference evidence="2" key="1">
    <citation type="journal article" date="2019" name="Int. J. Syst. Evol. Microbiol.">
        <title>The Global Catalogue of Microorganisms (GCM) 10K type strain sequencing project: providing services to taxonomists for standard genome sequencing and annotation.</title>
        <authorList>
            <consortium name="The Broad Institute Genomics Platform"/>
            <consortium name="The Broad Institute Genome Sequencing Center for Infectious Disease"/>
            <person name="Wu L."/>
            <person name="Ma J."/>
        </authorList>
    </citation>
    <scope>NUCLEOTIDE SEQUENCE [LARGE SCALE GENOMIC DNA]</scope>
    <source>
        <strain evidence="2">CCM 8875</strain>
    </source>
</reference>
<dbReference type="GO" id="GO:0003677">
    <property type="term" value="F:DNA binding"/>
    <property type="evidence" value="ECO:0007669"/>
    <property type="project" value="UniProtKB-KW"/>
</dbReference>
<dbReference type="Proteomes" id="UP001597302">
    <property type="component" value="Unassembled WGS sequence"/>
</dbReference>
<sequence length="77" mass="8947">MTQKDPLDDAPPIDRWRLDDLLEPDRNLWGLNEIAQVASVSIDTVRRWHEKTDAPISKPGGRYFSTRNALKAWMKSR</sequence>
<dbReference type="RefSeq" id="WP_131577426.1">
    <property type="nucleotide sequence ID" value="NZ_CBCSAJ010000068.1"/>
</dbReference>
<name>A0ABW4DX73_9RHOB</name>
<dbReference type="SUPFAM" id="SSF46955">
    <property type="entry name" value="Putative DNA-binding domain"/>
    <property type="match status" value="1"/>
</dbReference>
<protein>
    <submittedName>
        <fullName evidence="1">DNA-binding protein</fullName>
    </submittedName>
</protein>
<dbReference type="InterPro" id="IPR009061">
    <property type="entry name" value="DNA-bd_dom_put_sf"/>
</dbReference>
<organism evidence="1 2">
    <name type="scientific">Paracoccus nototheniae</name>
    <dbReference type="NCBI Taxonomy" id="2489002"/>
    <lineage>
        <taxon>Bacteria</taxon>
        <taxon>Pseudomonadati</taxon>
        <taxon>Pseudomonadota</taxon>
        <taxon>Alphaproteobacteria</taxon>
        <taxon>Rhodobacterales</taxon>
        <taxon>Paracoccaceae</taxon>
        <taxon>Paracoccus</taxon>
    </lineage>
</organism>
<dbReference type="EMBL" id="JBHTOQ010000020">
    <property type="protein sequence ID" value="MFD1481456.1"/>
    <property type="molecule type" value="Genomic_DNA"/>
</dbReference>
<accession>A0ABW4DX73</accession>
<keyword evidence="2" id="KW-1185">Reference proteome</keyword>
<proteinExistence type="predicted"/>
<gene>
    <name evidence="1" type="ORF">ACFQ5P_09115</name>
</gene>